<dbReference type="AlphaFoldDB" id="A0A5D4H7R8"/>
<accession>A0A5D4H7R8</accession>
<evidence type="ECO:0000256" key="1">
    <source>
        <dbReference type="SAM" id="MobiDB-lite"/>
    </source>
</evidence>
<dbReference type="EMBL" id="VTAV01000005">
    <property type="protein sequence ID" value="TYR36342.1"/>
    <property type="molecule type" value="Genomic_DNA"/>
</dbReference>
<dbReference type="RefSeq" id="WP_148919193.1">
    <property type="nucleotide sequence ID" value="NZ_VTAV01000005.1"/>
</dbReference>
<dbReference type="Proteomes" id="UP000322362">
    <property type="component" value="Unassembled WGS sequence"/>
</dbReference>
<organism evidence="2 3">
    <name type="scientific">Sphingobacterium phlebotomi</name>
    <dbReference type="NCBI Taxonomy" id="2605433"/>
    <lineage>
        <taxon>Bacteria</taxon>
        <taxon>Pseudomonadati</taxon>
        <taxon>Bacteroidota</taxon>
        <taxon>Sphingobacteriia</taxon>
        <taxon>Sphingobacteriales</taxon>
        <taxon>Sphingobacteriaceae</taxon>
        <taxon>Sphingobacterium</taxon>
    </lineage>
</organism>
<gene>
    <name evidence="2" type="ORF">FXV77_10565</name>
</gene>
<keyword evidence="3" id="KW-1185">Reference proteome</keyword>
<evidence type="ECO:0000313" key="2">
    <source>
        <dbReference type="EMBL" id="TYR36342.1"/>
    </source>
</evidence>
<name>A0A5D4H7R8_9SPHI</name>
<feature type="compositionally biased region" description="Basic and acidic residues" evidence="1">
    <location>
        <begin position="20"/>
        <end position="32"/>
    </location>
</feature>
<comment type="caution">
    <text evidence="2">The sequence shown here is derived from an EMBL/GenBank/DDBJ whole genome shotgun (WGS) entry which is preliminary data.</text>
</comment>
<reference evidence="2 3" key="1">
    <citation type="submission" date="2019-08" db="EMBL/GenBank/DDBJ databases">
        <title>Phlebobacter frassis gen. nov. sp. nov., a new member of family Sphingobacteriaceae isolated from sand fly rearing media.</title>
        <authorList>
            <person name="Kakumanu M.L."/>
            <person name="Marayati B.F."/>
            <person name="Wada-Katsumata A."/>
            <person name="Wasserberg G."/>
            <person name="Schal C."/>
            <person name="Apperson C.S."/>
            <person name="Ponnusamy L."/>
        </authorList>
    </citation>
    <scope>NUCLEOTIDE SEQUENCE [LARGE SCALE GENOMIC DNA]</scope>
    <source>
        <strain evidence="2 3">SSI9</strain>
    </source>
</reference>
<sequence>MLERCLAELSQHLPTPSEEENVKREGNARPDRLPQEELITIKQAEGILGVSRWKIAKMREEGELTDYDRNGQIRLSRREVEAAKIWYSIPKGKV</sequence>
<feature type="region of interest" description="Disordered" evidence="1">
    <location>
        <begin position="1"/>
        <end position="32"/>
    </location>
</feature>
<evidence type="ECO:0000313" key="3">
    <source>
        <dbReference type="Proteomes" id="UP000322362"/>
    </source>
</evidence>
<protein>
    <submittedName>
        <fullName evidence="2">Helix-turn-helix domain-containing protein</fullName>
    </submittedName>
</protein>
<proteinExistence type="predicted"/>